<name>A0A0K2UF15_LEPSM</name>
<proteinExistence type="predicted"/>
<reference evidence="1" key="1">
    <citation type="submission" date="2014-05" db="EMBL/GenBank/DDBJ databases">
        <authorList>
            <person name="Chronopoulou M."/>
        </authorList>
    </citation>
    <scope>NUCLEOTIDE SEQUENCE</scope>
    <source>
        <tissue evidence="1">Whole organism</tissue>
    </source>
</reference>
<protein>
    <submittedName>
        <fullName evidence="1">Uncharacterized protein</fullName>
    </submittedName>
</protein>
<evidence type="ECO:0000313" key="1">
    <source>
        <dbReference type="EMBL" id="CDW36296.1"/>
    </source>
</evidence>
<organism evidence="1">
    <name type="scientific">Lepeophtheirus salmonis</name>
    <name type="common">Salmon louse</name>
    <name type="synonym">Caligus salmonis</name>
    <dbReference type="NCBI Taxonomy" id="72036"/>
    <lineage>
        <taxon>Eukaryota</taxon>
        <taxon>Metazoa</taxon>
        <taxon>Ecdysozoa</taxon>
        <taxon>Arthropoda</taxon>
        <taxon>Crustacea</taxon>
        <taxon>Multicrustacea</taxon>
        <taxon>Hexanauplia</taxon>
        <taxon>Copepoda</taxon>
        <taxon>Siphonostomatoida</taxon>
        <taxon>Caligidae</taxon>
        <taxon>Lepeophtheirus</taxon>
    </lineage>
</organism>
<accession>A0A0K2UF15</accession>
<dbReference type="EMBL" id="HACA01018935">
    <property type="protein sequence ID" value="CDW36296.1"/>
    <property type="molecule type" value="Transcribed_RNA"/>
</dbReference>
<dbReference type="AlphaFoldDB" id="A0A0K2UF15"/>
<sequence>MSFLLLSFKRDIKRRKYS</sequence>